<reference evidence="1" key="1">
    <citation type="submission" date="2015-07" db="EMBL/GenBank/DDBJ databases">
        <title>Transcriptome Assembly of Anthurium amnicola.</title>
        <authorList>
            <person name="Suzuki J."/>
        </authorList>
    </citation>
    <scope>NUCLEOTIDE SEQUENCE</scope>
</reference>
<organism evidence="1">
    <name type="scientific">Anthurium amnicola</name>
    <dbReference type="NCBI Taxonomy" id="1678845"/>
    <lineage>
        <taxon>Eukaryota</taxon>
        <taxon>Viridiplantae</taxon>
        <taxon>Streptophyta</taxon>
        <taxon>Embryophyta</taxon>
        <taxon>Tracheophyta</taxon>
        <taxon>Spermatophyta</taxon>
        <taxon>Magnoliopsida</taxon>
        <taxon>Liliopsida</taxon>
        <taxon>Araceae</taxon>
        <taxon>Pothoideae</taxon>
        <taxon>Potheae</taxon>
        <taxon>Anthurium</taxon>
    </lineage>
</organism>
<accession>A0A1D1YVM4</accession>
<feature type="non-terminal residue" evidence="1">
    <location>
        <position position="1"/>
    </location>
</feature>
<evidence type="ECO:0000313" key="1">
    <source>
        <dbReference type="EMBL" id="JAT58718.1"/>
    </source>
</evidence>
<gene>
    <name evidence="1" type="primary">FUC1_2</name>
    <name evidence="1" type="ORF">g.148557</name>
</gene>
<protein>
    <submittedName>
        <fullName evidence="1">Alpha-L-fucosidase 1</fullName>
    </submittedName>
</protein>
<dbReference type="EMBL" id="GDJX01009218">
    <property type="protein sequence ID" value="JAT58718.1"/>
    <property type="molecule type" value="Transcribed_RNA"/>
</dbReference>
<feature type="non-terminal residue" evidence="1">
    <location>
        <position position="131"/>
    </location>
</feature>
<proteinExistence type="predicted"/>
<dbReference type="Gene3D" id="3.20.20.80">
    <property type="entry name" value="Glycosidases"/>
    <property type="match status" value="1"/>
</dbReference>
<name>A0A1D1YVM4_9ARAE</name>
<dbReference type="AlphaFoldDB" id="A0A1D1YVM4"/>
<sequence>DFHRLLITGSKEKNGKQVLSIPFVPVVVARHWAAELALLQALSAIKFLLPLVMEGTRSSSLFRFLPIVFLPSLSLESTAVAVPSPCSGFLGRGPPPLPVLPLPSASQLSWQLGEMAMFLHFGPNTFTDSEW</sequence>